<evidence type="ECO:0000313" key="1">
    <source>
        <dbReference type="EMBL" id="GFJ94066.1"/>
    </source>
</evidence>
<accession>A0A6V8LIS5</accession>
<dbReference type="AlphaFoldDB" id="A0A6V8LIS5"/>
<name>A0A6V8LIS5_9ACTN</name>
<proteinExistence type="predicted"/>
<gene>
    <name evidence="1" type="ORF">Prum_077080</name>
</gene>
<keyword evidence="2" id="KW-1185">Reference proteome</keyword>
<dbReference type="RefSeq" id="WP_173080988.1">
    <property type="nucleotide sequence ID" value="NZ_BAABJB010000001.1"/>
</dbReference>
<protein>
    <recommendedName>
        <fullName evidence="3">Knr4/Smi1-like domain-containing protein</fullName>
    </recommendedName>
</protein>
<comment type="caution">
    <text evidence="1">The sequence shown here is derived from an EMBL/GenBank/DDBJ whole genome shotgun (WGS) entry which is preliminary data.</text>
</comment>
<reference evidence="1 2" key="1">
    <citation type="submission" date="2020-03" db="EMBL/GenBank/DDBJ databases">
        <title>Whole genome shotgun sequence of Phytohabitans rumicis NBRC 108638.</title>
        <authorList>
            <person name="Komaki H."/>
            <person name="Tamura T."/>
        </authorList>
    </citation>
    <scope>NUCLEOTIDE SEQUENCE [LARGE SCALE GENOMIC DNA]</scope>
    <source>
        <strain evidence="1 2">NBRC 108638</strain>
    </source>
</reference>
<dbReference type="Proteomes" id="UP000482960">
    <property type="component" value="Unassembled WGS sequence"/>
</dbReference>
<organism evidence="1 2">
    <name type="scientific">Phytohabitans rumicis</name>
    <dbReference type="NCBI Taxonomy" id="1076125"/>
    <lineage>
        <taxon>Bacteria</taxon>
        <taxon>Bacillati</taxon>
        <taxon>Actinomycetota</taxon>
        <taxon>Actinomycetes</taxon>
        <taxon>Micromonosporales</taxon>
        <taxon>Micromonosporaceae</taxon>
    </lineage>
</organism>
<sequence length="175" mass="19641">MYAPVPELNLLMELQDRLGFESYADGFGLTEFGDTSGIEAGWSKDPEFVRALEPFAQANGSGSMYALWRLDDRTDLATLPVVVFGDEGGQHVVARDLRELLQLLGYDCEISVDWDEAYFYRGDDHEHTDGHEAYVAWLDEHFGLAPADDPEAVVEAAQHEFGDRFAAWYGPYLPD</sequence>
<dbReference type="EMBL" id="BLPG01000001">
    <property type="protein sequence ID" value="GFJ94066.1"/>
    <property type="molecule type" value="Genomic_DNA"/>
</dbReference>
<reference evidence="1 2" key="2">
    <citation type="submission" date="2020-03" db="EMBL/GenBank/DDBJ databases">
        <authorList>
            <person name="Ichikawa N."/>
            <person name="Kimura A."/>
            <person name="Kitahashi Y."/>
            <person name="Uohara A."/>
        </authorList>
    </citation>
    <scope>NUCLEOTIDE SEQUENCE [LARGE SCALE GENOMIC DNA]</scope>
    <source>
        <strain evidence="1 2">NBRC 108638</strain>
    </source>
</reference>
<evidence type="ECO:0000313" key="2">
    <source>
        <dbReference type="Proteomes" id="UP000482960"/>
    </source>
</evidence>
<evidence type="ECO:0008006" key="3">
    <source>
        <dbReference type="Google" id="ProtNLM"/>
    </source>
</evidence>